<keyword evidence="2 5" id="KW-0690">Ribosome biogenesis</keyword>
<accession>A0A1F6TF36</accession>
<evidence type="ECO:0000256" key="2">
    <source>
        <dbReference type="ARBA" id="ARBA00022517"/>
    </source>
</evidence>
<dbReference type="EMBL" id="MFSY01000135">
    <property type="protein sequence ID" value="OGI43685.1"/>
    <property type="molecule type" value="Genomic_DNA"/>
</dbReference>
<dbReference type="Proteomes" id="UP000179360">
    <property type="component" value="Unassembled WGS sequence"/>
</dbReference>
<reference evidence="8 9" key="1">
    <citation type="journal article" date="2016" name="Nat. Commun.">
        <title>Thousands of microbial genomes shed light on interconnected biogeochemical processes in an aquifer system.</title>
        <authorList>
            <person name="Anantharaman K."/>
            <person name="Brown C.T."/>
            <person name="Hug L.A."/>
            <person name="Sharon I."/>
            <person name="Castelle C.J."/>
            <person name="Probst A.J."/>
            <person name="Thomas B.C."/>
            <person name="Singh A."/>
            <person name="Wilkins M.J."/>
            <person name="Karaoz U."/>
            <person name="Brodie E.L."/>
            <person name="Williams K.H."/>
            <person name="Hubbard S.S."/>
            <person name="Banfield J.F."/>
        </authorList>
    </citation>
    <scope>NUCLEOTIDE SEQUENCE [LARGE SCALE GENOMIC DNA]</scope>
</reference>
<protein>
    <recommendedName>
        <fullName evidence="5">Ribosome maturation factor RimM</fullName>
    </recommendedName>
</protein>
<dbReference type="GO" id="GO:0043022">
    <property type="term" value="F:ribosome binding"/>
    <property type="evidence" value="ECO:0007669"/>
    <property type="project" value="InterPro"/>
</dbReference>
<feature type="domain" description="RimM N-terminal" evidence="6">
    <location>
        <begin position="11"/>
        <end position="89"/>
    </location>
</feature>
<dbReference type="PANTHER" id="PTHR33692:SF1">
    <property type="entry name" value="RIBOSOME MATURATION FACTOR RIMM"/>
    <property type="match status" value="1"/>
</dbReference>
<dbReference type="GO" id="GO:0006364">
    <property type="term" value="P:rRNA processing"/>
    <property type="evidence" value="ECO:0007669"/>
    <property type="project" value="UniProtKB-UniRule"/>
</dbReference>
<feature type="domain" description="Ribosome maturation factor RimM PRC barrel" evidence="7">
    <location>
        <begin position="104"/>
        <end position="168"/>
    </location>
</feature>
<dbReference type="Gene3D" id="2.40.30.60">
    <property type="entry name" value="RimM"/>
    <property type="match status" value="1"/>
</dbReference>
<evidence type="ECO:0000259" key="7">
    <source>
        <dbReference type="Pfam" id="PF24986"/>
    </source>
</evidence>
<evidence type="ECO:0000259" key="6">
    <source>
        <dbReference type="Pfam" id="PF01782"/>
    </source>
</evidence>
<evidence type="ECO:0000256" key="1">
    <source>
        <dbReference type="ARBA" id="ARBA00022490"/>
    </source>
</evidence>
<dbReference type="InterPro" id="IPR011033">
    <property type="entry name" value="PRC_barrel-like_sf"/>
</dbReference>
<dbReference type="Pfam" id="PF24986">
    <property type="entry name" value="PRC_RimM"/>
    <property type="match status" value="1"/>
</dbReference>
<dbReference type="PANTHER" id="PTHR33692">
    <property type="entry name" value="RIBOSOME MATURATION FACTOR RIMM"/>
    <property type="match status" value="1"/>
</dbReference>
<evidence type="ECO:0000256" key="5">
    <source>
        <dbReference type="HAMAP-Rule" id="MF_00014"/>
    </source>
</evidence>
<dbReference type="GO" id="GO:0042274">
    <property type="term" value="P:ribosomal small subunit biogenesis"/>
    <property type="evidence" value="ECO:0007669"/>
    <property type="project" value="UniProtKB-UniRule"/>
</dbReference>
<evidence type="ECO:0000256" key="4">
    <source>
        <dbReference type="ARBA" id="ARBA00023186"/>
    </source>
</evidence>
<dbReference type="GO" id="GO:0005737">
    <property type="term" value="C:cytoplasm"/>
    <property type="evidence" value="ECO:0007669"/>
    <property type="project" value="UniProtKB-SubCell"/>
</dbReference>
<dbReference type="STRING" id="1817764.A2637_06660"/>
<dbReference type="HAMAP" id="MF_00014">
    <property type="entry name" value="Ribosome_mat_RimM"/>
    <property type="match status" value="1"/>
</dbReference>
<comment type="domain">
    <text evidence="5">The PRC barrel domain binds ribosomal protein uS19.</text>
</comment>
<dbReference type="SUPFAM" id="SSF50346">
    <property type="entry name" value="PRC-barrel domain"/>
    <property type="match status" value="1"/>
</dbReference>
<organism evidence="8 9">
    <name type="scientific">Candidatus Muproteobacteria bacterium RIFCSPHIGHO2_01_FULL_65_16</name>
    <dbReference type="NCBI Taxonomy" id="1817764"/>
    <lineage>
        <taxon>Bacteria</taxon>
        <taxon>Pseudomonadati</taxon>
        <taxon>Pseudomonadota</taxon>
        <taxon>Candidatus Muproteobacteria</taxon>
    </lineage>
</organism>
<gene>
    <name evidence="5" type="primary">rimM</name>
    <name evidence="8" type="ORF">A2637_06660</name>
</gene>
<comment type="similarity">
    <text evidence="5">Belongs to the RimM family.</text>
</comment>
<evidence type="ECO:0000313" key="8">
    <source>
        <dbReference type="EMBL" id="OGI43685.1"/>
    </source>
</evidence>
<keyword evidence="1 5" id="KW-0963">Cytoplasm</keyword>
<dbReference type="InterPro" id="IPR009000">
    <property type="entry name" value="Transl_B-barrel_sf"/>
</dbReference>
<dbReference type="Gene3D" id="2.30.30.240">
    <property type="entry name" value="PRC-barrel domain"/>
    <property type="match status" value="1"/>
</dbReference>
<dbReference type="SUPFAM" id="SSF50447">
    <property type="entry name" value="Translation proteins"/>
    <property type="match status" value="1"/>
</dbReference>
<comment type="caution">
    <text evidence="8">The sequence shown here is derived from an EMBL/GenBank/DDBJ whole genome shotgun (WGS) entry which is preliminary data.</text>
</comment>
<evidence type="ECO:0000256" key="3">
    <source>
        <dbReference type="ARBA" id="ARBA00022552"/>
    </source>
</evidence>
<evidence type="ECO:0000313" key="9">
    <source>
        <dbReference type="Proteomes" id="UP000179360"/>
    </source>
</evidence>
<dbReference type="Pfam" id="PF01782">
    <property type="entry name" value="RimM"/>
    <property type="match status" value="1"/>
</dbReference>
<comment type="subcellular location">
    <subcellularLocation>
        <location evidence="5">Cytoplasm</location>
    </subcellularLocation>
</comment>
<dbReference type="AlphaFoldDB" id="A0A1F6TF36"/>
<dbReference type="InterPro" id="IPR002676">
    <property type="entry name" value="RimM_N"/>
</dbReference>
<comment type="function">
    <text evidence="5">An accessory protein needed during the final step in the assembly of 30S ribosomal subunit, possibly for assembly of the head region. Essential for efficient processing of 16S rRNA. May be needed both before and after RbfA during the maturation of 16S rRNA. It has affinity for free ribosomal 30S subunits but not for 70S ribosomes.</text>
</comment>
<dbReference type="InterPro" id="IPR011961">
    <property type="entry name" value="RimM"/>
</dbReference>
<dbReference type="InterPro" id="IPR036976">
    <property type="entry name" value="RimM_N_sf"/>
</dbReference>
<dbReference type="InterPro" id="IPR056792">
    <property type="entry name" value="PRC_RimM"/>
</dbReference>
<dbReference type="GO" id="GO:0005840">
    <property type="term" value="C:ribosome"/>
    <property type="evidence" value="ECO:0007669"/>
    <property type="project" value="InterPro"/>
</dbReference>
<keyword evidence="3 5" id="KW-0698">rRNA processing</keyword>
<name>A0A1F6TF36_9PROT</name>
<proteinExistence type="inferred from homology"/>
<sequence length="171" mass="18637">MTNPSADGLVTVGRIVGLFGVSGWVKVHSHTRPRAAILKYNPWRLRLKDGWKEVALRDGRMQGKGVVASLAGCDDRETARGLIGVDIALAIAQLPQPGRGEFYWAQLEGLEVVNRAGATLGRVSHLFETGANDVLVVRNGRERLIPYTAPVIEGVDLEAGVIRVDWEDDET</sequence>
<dbReference type="NCBIfam" id="TIGR02273">
    <property type="entry name" value="16S_RimM"/>
    <property type="match status" value="1"/>
</dbReference>
<keyword evidence="4 5" id="KW-0143">Chaperone</keyword>
<comment type="subunit">
    <text evidence="5">Binds ribosomal protein uS19.</text>
</comment>